<proteinExistence type="predicted"/>
<keyword evidence="3" id="KW-1185">Reference proteome</keyword>
<gene>
    <name evidence="2" type="ORF">GCM10009107_33550</name>
</gene>
<evidence type="ECO:0000313" key="2">
    <source>
        <dbReference type="EMBL" id="GAA0755749.1"/>
    </source>
</evidence>
<reference evidence="3" key="1">
    <citation type="journal article" date="2019" name="Int. J. Syst. Evol. Microbiol.">
        <title>The Global Catalogue of Microorganisms (GCM) 10K type strain sequencing project: providing services to taxonomists for standard genome sequencing and annotation.</title>
        <authorList>
            <consortium name="The Broad Institute Genomics Platform"/>
            <consortium name="The Broad Institute Genome Sequencing Center for Infectious Disease"/>
            <person name="Wu L."/>
            <person name="Ma J."/>
        </authorList>
    </citation>
    <scope>NUCLEOTIDE SEQUENCE [LARGE SCALE GENOMIC DNA]</scope>
    <source>
        <strain evidence="3">JCM 15503</strain>
    </source>
</reference>
<protein>
    <recommendedName>
        <fullName evidence="4">Secreted protein</fullName>
    </recommendedName>
</protein>
<comment type="caution">
    <text evidence="2">The sequence shown here is derived from an EMBL/GenBank/DDBJ whole genome shotgun (WGS) entry which is preliminary data.</text>
</comment>
<name>A0ABP3VFM8_9BURK</name>
<evidence type="ECO:0000256" key="1">
    <source>
        <dbReference type="SAM" id="MobiDB-lite"/>
    </source>
</evidence>
<feature type="region of interest" description="Disordered" evidence="1">
    <location>
        <begin position="30"/>
        <end position="72"/>
    </location>
</feature>
<accession>A0ABP3VFM8</accession>
<dbReference type="EMBL" id="BAAAEW010000022">
    <property type="protein sequence ID" value="GAA0755749.1"/>
    <property type="molecule type" value="Genomic_DNA"/>
</dbReference>
<feature type="compositionally biased region" description="Basic and acidic residues" evidence="1">
    <location>
        <begin position="31"/>
        <end position="42"/>
    </location>
</feature>
<sequence>MLAVALHFQVLAAKSGGDVRVQLGGGGIGHDGFDYRRTKEGEVPAQGRPKPERAPRGQECSDWGAGVQLRSL</sequence>
<evidence type="ECO:0008006" key="4">
    <source>
        <dbReference type="Google" id="ProtNLM"/>
    </source>
</evidence>
<evidence type="ECO:0000313" key="3">
    <source>
        <dbReference type="Proteomes" id="UP001500279"/>
    </source>
</evidence>
<organism evidence="2 3">
    <name type="scientific">Ideonella azotifigens</name>
    <dbReference type="NCBI Taxonomy" id="513160"/>
    <lineage>
        <taxon>Bacteria</taxon>
        <taxon>Pseudomonadati</taxon>
        <taxon>Pseudomonadota</taxon>
        <taxon>Betaproteobacteria</taxon>
        <taxon>Burkholderiales</taxon>
        <taxon>Sphaerotilaceae</taxon>
        <taxon>Ideonella</taxon>
    </lineage>
</organism>
<dbReference type="Proteomes" id="UP001500279">
    <property type="component" value="Unassembled WGS sequence"/>
</dbReference>